<accession>A0AAV0EL39</accession>
<proteinExistence type="predicted"/>
<name>A0AAV0EL39_9ASTE</name>
<feature type="compositionally biased region" description="Polar residues" evidence="2">
    <location>
        <begin position="128"/>
        <end position="141"/>
    </location>
</feature>
<dbReference type="PANTHER" id="PTHR33144">
    <property type="entry name" value="OS10G0409366 PROTEIN-RELATED"/>
    <property type="match status" value="1"/>
</dbReference>
<reference evidence="3" key="1">
    <citation type="submission" date="2022-07" db="EMBL/GenBank/DDBJ databases">
        <authorList>
            <person name="Macas J."/>
            <person name="Novak P."/>
            <person name="Neumann P."/>
        </authorList>
    </citation>
    <scope>NUCLEOTIDE SEQUENCE</scope>
</reference>
<feature type="region of interest" description="Disordered" evidence="2">
    <location>
        <begin position="1"/>
        <end position="25"/>
    </location>
</feature>
<evidence type="ECO:0000256" key="1">
    <source>
        <dbReference type="SAM" id="Coils"/>
    </source>
</evidence>
<feature type="compositionally biased region" description="Polar residues" evidence="2">
    <location>
        <begin position="15"/>
        <end position="24"/>
    </location>
</feature>
<evidence type="ECO:0008006" key="5">
    <source>
        <dbReference type="Google" id="ProtNLM"/>
    </source>
</evidence>
<comment type="caution">
    <text evidence="3">The sequence shown here is derived from an EMBL/GenBank/DDBJ whole genome shotgun (WGS) entry which is preliminary data.</text>
</comment>
<dbReference type="AlphaFoldDB" id="A0AAV0EL39"/>
<keyword evidence="4" id="KW-1185">Reference proteome</keyword>
<keyword evidence="1" id="KW-0175">Coiled coil</keyword>
<dbReference type="Proteomes" id="UP001152523">
    <property type="component" value="Unassembled WGS sequence"/>
</dbReference>
<protein>
    <recommendedName>
        <fullName evidence="5">Transposase, Ptta/En/Spm</fullName>
    </recommendedName>
</protein>
<feature type="region of interest" description="Disordered" evidence="2">
    <location>
        <begin position="195"/>
        <end position="214"/>
    </location>
</feature>
<dbReference type="InterPro" id="IPR004252">
    <property type="entry name" value="Probable_transposase_24"/>
</dbReference>
<organism evidence="3 4">
    <name type="scientific">Cuscuta epithymum</name>
    <dbReference type="NCBI Taxonomy" id="186058"/>
    <lineage>
        <taxon>Eukaryota</taxon>
        <taxon>Viridiplantae</taxon>
        <taxon>Streptophyta</taxon>
        <taxon>Embryophyta</taxon>
        <taxon>Tracheophyta</taxon>
        <taxon>Spermatophyta</taxon>
        <taxon>Magnoliopsida</taxon>
        <taxon>eudicotyledons</taxon>
        <taxon>Gunneridae</taxon>
        <taxon>Pentapetalae</taxon>
        <taxon>asterids</taxon>
        <taxon>lamiids</taxon>
        <taxon>Solanales</taxon>
        <taxon>Convolvulaceae</taxon>
        <taxon>Cuscuteae</taxon>
        <taxon>Cuscuta</taxon>
        <taxon>Cuscuta subgen. Cuscuta</taxon>
    </lineage>
</organism>
<feature type="region of interest" description="Disordered" evidence="2">
    <location>
        <begin position="116"/>
        <end position="150"/>
    </location>
</feature>
<sequence length="594" mass="68557">MDKTKKHNVPRNLASKRTSTTFGDNMSEYEKQRLLRVRENKEMMLKLKLTDICSSLSSMVDSQNGRKRKENLRNDPNYVPTAEEITSLEMVEGANVLKKKKQQYIAPQSLTRVLRNKQPQGLPKSDLKVQNQSAKEVTTQKNKNKGPPRDAVINMAEFLRYKSQEENQEPQLSPENEVQGQMDFSSWEDDDIFDSIESDSAQGGNKSKEGDDDDVMMDQFVEEDENEDDFIEHGQLIGDDDDDVEVNGNEMHEGSNVVAHERKKRGPTMMHAVHVREHRISIILNKFGQPIGPDKAALDQFSSFLGTVARHYAFAPLVTPTWTRVENKNKMWEYVLSKYDVPIHGKKWVLSTMGSAWRVHKCRFKEKFCKTYKDNMTRWRHRPKDIPQSDFRALLKRWNCKDYQAKCSRNKRSRSFQKDNHTAGRESFARIRERLETTLPNCNDIPLSTMFEVTRKRTEGRNYKECNEDTAAKVAKMKNYEAQNKDESGSAIIDGYSFVMSKEVDGRPIMCGRGVTKKDISKVKDNPQSHVATPNDMDTVISDLRKEIELVNEKKNAEMEQMRKERDAEKRKMDLILSKLATLIPDLDSALLEL</sequence>
<evidence type="ECO:0000313" key="3">
    <source>
        <dbReference type="EMBL" id="CAH9123255.1"/>
    </source>
</evidence>
<feature type="coiled-coil region" evidence="1">
    <location>
        <begin position="541"/>
        <end position="579"/>
    </location>
</feature>
<evidence type="ECO:0000256" key="2">
    <source>
        <dbReference type="SAM" id="MobiDB-lite"/>
    </source>
</evidence>
<evidence type="ECO:0000313" key="4">
    <source>
        <dbReference type="Proteomes" id="UP001152523"/>
    </source>
</evidence>
<dbReference type="PANTHER" id="PTHR33144:SF16">
    <property type="entry name" value="OS02G0129000 PROTEIN"/>
    <property type="match status" value="1"/>
</dbReference>
<gene>
    <name evidence="3" type="ORF">CEPIT_LOCUS25074</name>
</gene>
<dbReference type="Pfam" id="PF03004">
    <property type="entry name" value="Transposase_24"/>
    <property type="match status" value="1"/>
</dbReference>
<dbReference type="EMBL" id="CAMAPF010000930">
    <property type="protein sequence ID" value="CAH9123255.1"/>
    <property type="molecule type" value="Genomic_DNA"/>
</dbReference>